<proteinExistence type="predicted"/>
<dbReference type="PROSITE" id="PS50943">
    <property type="entry name" value="HTH_CROC1"/>
    <property type="match status" value="1"/>
</dbReference>
<dbReference type="InterPro" id="IPR010982">
    <property type="entry name" value="Lambda_DNA-bd_dom_sf"/>
</dbReference>
<sequence length="121" mass="13418">MSQAAAANLIEISIGYLSEIENGKRPTPSQKTILKIATGLALSGKKKTDFLSLATAERITAHLGKTLPPETIDLMIYLQVWAPHIDSQTLNEIRQRLYEATSKLHDSHTVNYGTHQTSYQL</sequence>
<evidence type="ECO:0000259" key="1">
    <source>
        <dbReference type="PROSITE" id="PS50943"/>
    </source>
</evidence>
<evidence type="ECO:0000313" key="2">
    <source>
        <dbReference type="EMBL" id="MBI1627028.1"/>
    </source>
</evidence>
<protein>
    <submittedName>
        <fullName evidence="2">Helix-turn-helix domain-containing protein</fullName>
    </submittedName>
</protein>
<reference evidence="2" key="1">
    <citation type="submission" date="2020-12" db="EMBL/GenBank/DDBJ databases">
        <title>Comamonas sp. nov., isolated from stream water.</title>
        <authorList>
            <person name="Park K.-H."/>
        </authorList>
    </citation>
    <scope>NUCLEOTIDE SEQUENCE</scope>
    <source>
        <strain evidence="2">EJ-4</strain>
    </source>
</reference>
<dbReference type="Gene3D" id="1.10.260.40">
    <property type="entry name" value="lambda repressor-like DNA-binding domains"/>
    <property type="match status" value="1"/>
</dbReference>
<dbReference type="Proteomes" id="UP000530032">
    <property type="component" value="Unassembled WGS sequence"/>
</dbReference>
<accession>A0A843BH20</accession>
<comment type="caution">
    <text evidence="2">The sequence shown here is derived from an EMBL/GenBank/DDBJ whole genome shotgun (WGS) entry which is preliminary data.</text>
</comment>
<dbReference type="InterPro" id="IPR001387">
    <property type="entry name" value="Cro/C1-type_HTH"/>
</dbReference>
<dbReference type="EMBL" id="JABBCQ020000035">
    <property type="protein sequence ID" value="MBI1627028.1"/>
    <property type="molecule type" value="Genomic_DNA"/>
</dbReference>
<evidence type="ECO:0000313" key="3">
    <source>
        <dbReference type="Proteomes" id="UP000530032"/>
    </source>
</evidence>
<gene>
    <name evidence="2" type="ORF">HF327_021400</name>
</gene>
<dbReference type="CDD" id="cd00093">
    <property type="entry name" value="HTH_XRE"/>
    <property type="match status" value="1"/>
</dbReference>
<dbReference type="GO" id="GO:0003677">
    <property type="term" value="F:DNA binding"/>
    <property type="evidence" value="ECO:0007669"/>
    <property type="project" value="InterPro"/>
</dbReference>
<dbReference type="Pfam" id="PF01381">
    <property type="entry name" value="HTH_3"/>
    <property type="match status" value="1"/>
</dbReference>
<dbReference type="AlphaFoldDB" id="A0A843BH20"/>
<name>A0A843BH20_9BURK</name>
<keyword evidence="3" id="KW-1185">Reference proteome</keyword>
<feature type="domain" description="HTH cro/C1-type" evidence="1">
    <location>
        <begin position="1"/>
        <end position="51"/>
    </location>
</feature>
<organism evidence="2 3">
    <name type="scientific">Comamonas suwonensis</name>
    <dbReference type="NCBI Taxonomy" id="2606214"/>
    <lineage>
        <taxon>Bacteria</taxon>
        <taxon>Pseudomonadati</taxon>
        <taxon>Pseudomonadota</taxon>
        <taxon>Betaproteobacteria</taxon>
        <taxon>Burkholderiales</taxon>
        <taxon>Comamonadaceae</taxon>
        <taxon>Comamonas</taxon>
    </lineage>
</organism>
<dbReference type="SUPFAM" id="SSF47413">
    <property type="entry name" value="lambda repressor-like DNA-binding domains"/>
    <property type="match status" value="1"/>
</dbReference>